<dbReference type="Pfam" id="PF12771">
    <property type="entry name" value="SusD-like_2"/>
    <property type="match status" value="2"/>
</dbReference>
<evidence type="ECO:0000313" key="1">
    <source>
        <dbReference type="EMBL" id="SCQ17510.1"/>
    </source>
</evidence>
<dbReference type="SUPFAM" id="SSF48452">
    <property type="entry name" value="TPR-like"/>
    <property type="match status" value="1"/>
</dbReference>
<dbReference type="Gene3D" id="1.25.40.390">
    <property type="match status" value="2"/>
</dbReference>
<gene>
    <name evidence="1" type="ORF">TFUB20_00033</name>
</gene>
<sequence length="626" mass="71245">MKKITMIIASLFIFLTGCEDYLDVNRNVDAPDHVEGYLYLAGIQQSYLGVYYEIRGLGPMTQMMGTTALYYTNFANHYYAQGNDACGEIWRMTYWNQGMNLENMINQSLAAEDWTLAGIGYAIKAYSWDMLAKEHAELPMKQAFVDGLLSHDYDYQKDVYKQVREWAYKAIELLEKEDNKDYGTKISANDFIYQGNKAKWIKFAYAVLVRNLASLSNKTNFVSDYAPELIQCAGKSFESPDDDAVVKIAGGSQSAPYEDYNNFWGTAQKNLTYNYFQHEYAVQVFTGTVPKYDEATGEKVRTEGNDYYPYELADKQIICDTLVTETGHYDPRVAAKLATTSDPEYKNIDNADSVKRYKYYGGSFTGASGSIGTAPSFYGRRIASEYQGSIHDGKGRWLYHDEAPYILTTCAEIKFCLAETYWKMGKKNEAFEAFKEGVKADLDFTVRYLMPGTVGKAEGGDKITKKVFNDLAIKYQTGPFVEKLPMTDFSLSHIMMQKWVALYPWGAHEAWVDMRKYHYDIEYTGEYPSKGNGWDVSTVTQKWDTNPSKVYKGFYLAPAQVQGRKSSYNVKNEGSPCYRIRPRYNSEYMWSKASLEALKPVSGTADNYQCSIPWFAYPGEVPAAVK</sequence>
<evidence type="ECO:0000313" key="2">
    <source>
        <dbReference type="Proteomes" id="UP000182057"/>
    </source>
</evidence>
<dbReference type="EMBL" id="FMMM01000001">
    <property type="protein sequence ID" value="SCQ17510.1"/>
    <property type="molecule type" value="Genomic_DNA"/>
</dbReference>
<accession>A0A1D3UBM9</accession>
<dbReference type="Proteomes" id="UP000182057">
    <property type="component" value="Unassembled WGS sequence"/>
</dbReference>
<reference evidence="1 2" key="1">
    <citation type="submission" date="2016-09" db="EMBL/GenBank/DDBJ databases">
        <authorList>
            <person name="Capua I."/>
            <person name="De Benedictis P."/>
            <person name="Joannis T."/>
            <person name="Lombin L.H."/>
            <person name="Cattoli G."/>
        </authorList>
    </citation>
    <scope>NUCLEOTIDE SEQUENCE [LARGE SCALE GENOMIC DNA]</scope>
    <source>
        <strain evidence="1 2">UB20</strain>
    </source>
</reference>
<dbReference type="OrthoDB" id="1387301at2"/>
<proteinExistence type="predicted"/>
<protein>
    <submittedName>
        <fullName evidence="1">Starch-binding associating with outer membrane</fullName>
    </submittedName>
</protein>
<dbReference type="InterPro" id="IPR041662">
    <property type="entry name" value="SusD-like_2"/>
</dbReference>
<dbReference type="InterPro" id="IPR011990">
    <property type="entry name" value="TPR-like_helical_dom_sf"/>
</dbReference>
<dbReference type="AlphaFoldDB" id="A0A1D3UBM9"/>
<name>A0A1D3UBM9_TANFO</name>
<dbReference type="PROSITE" id="PS51257">
    <property type="entry name" value="PROKAR_LIPOPROTEIN"/>
    <property type="match status" value="1"/>
</dbReference>
<organism evidence="1 2">
    <name type="scientific">Tannerella forsythia</name>
    <name type="common">Bacteroides forsythus</name>
    <dbReference type="NCBI Taxonomy" id="28112"/>
    <lineage>
        <taxon>Bacteria</taxon>
        <taxon>Pseudomonadati</taxon>
        <taxon>Bacteroidota</taxon>
        <taxon>Bacteroidia</taxon>
        <taxon>Bacteroidales</taxon>
        <taxon>Tannerellaceae</taxon>
        <taxon>Tannerella</taxon>
    </lineage>
</organism>